<proteinExistence type="predicted"/>
<organism evidence="1 2">
    <name type="scientific">Brassica cretica</name>
    <name type="common">Mustard</name>
    <dbReference type="NCBI Taxonomy" id="69181"/>
    <lineage>
        <taxon>Eukaryota</taxon>
        <taxon>Viridiplantae</taxon>
        <taxon>Streptophyta</taxon>
        <taxon>Embryophyta</taxon>
        <taxon>Tracheophyta</taxon>
        <taxon>Spermatophyta</taxon>
        <taxon>Magnoliopsida</taxon>
        <taxon>eudicotyledons</taxon>
        <taxon>Gunneridae</taxon>
        <taxon>Pentapetalae</taxon>
        <taxon>rosids</taxon>
        <taxon>malvids</taxon>
        <taxon>Brassicales</taxon>
        <taxon>Brassicaceae</taxon>
        <taxon>Brassiceae</taxon>
        <taxon>Brassica</taxon>
    </lineage>
</organism>
<protein>
    <submittedName>
        <fullName evidence="1">Uncharacterized protein</fullName>
    </submittedName>
</protein>
<accession>A0A8S9RFH9</accession>
<evidence type="ECO:0000313" key="2">
    <source>
        <dbReference type="Proteomes" id="UP000712600"/>
    </source>
</evidence>
<name>A0A8S9RFH9_BRACR</name>
<dbReference type="Proteomes" id="UP000712600">
    <property type="component" value="Unassembled WGS sequence"/>
</dbReference>
<sequence length="112" mass="12526">MFSSRMRFIAPASDPVSKPASALVLMSHAFCLRVDGFFRLVQMLCCAFVEMLLPSTRFLIGLWRIATWWLSFEIRLRLVDVSVLGLWLGGRSVGGCSGSLPRAVLVKPNHKE</sequence>
<gene>
    <name evidence="1" type="ORF">F2Q69_00061330</name>
</gene>
<evidence type="ECO:0000313" key="1">
    <source>
        <dbReference type="EMBL" id="KAF3571382.1"/>
    </source>
</evidence>
<reference evidence="1" key="1">
    <citation type="submission" date="2019-12" db="EMBL/GenBank/DDBJ databases">
        <title>Genome sequencing and annotation of Brassica cretica.</title>
        <authorList>
            <person name="Studholme D.J."/>
            <person name="Sarris P."/>
        </authorList>
    </citation>
    <scope>NUCLEOTIDE SEQUENCE</scope>
    <source>
        <strain evidence="1">PFS-109/04</strain>
        <tissue evidence="1">Leaf</tissue>
    </source>
</reference>
<dbReference type="EMBL" id="QGKX02000095">
    <property type="protein sequence ID" value="KAF3571382.1"/>
    <property type="molecule type" value="Genomic_DNA"/>
</dbReference>
<dbReference type="AlphaFoldDB" id="A0A8S9RFH9"/>
<comment type="caution">
    <text evidence="1">The sequence shown here is derived from an EMBL/GenBank/DDBJ whole genome shotgun (WGS) entry which is preliminary data.</text>
</comment>